<protein>
    <submittedName>
        <fullName evidence="2">Uncharacterized protein</fullName>
    </submittedName>
</protein>
<name>A0A7R9KB19_TIMGE</name>
<accession>A0A7R9KB19</accession>
<gene>
    <name evidence="2" type="ORF">TGEB3V08_LOCUS11093</name>
</gene>
<reference evidence="2" key="1">
    <citation type="submission" date="2020-11" db="EMBL/GenBank/DDBJ databases">
        <authorList>
            <person name="Tran Van P."/>
        </authorList>
    </citation>
    <scope>NUCLEOTIDE SEQUENCE</scope>
</reference>
<feature type="region of interest" description="Disordered" evidence="1">
    <location>
        <begin position="23"/>
        <end position="49"/>
    </location>
</feature>
<sequence>MELMLKEDLRGVRAIMGCGKGPSSFTMLSSGPSDTPRLESSVSPGTSDSVCPLVPRTHLHRHCLGHLMGPENKQRISPAVTIGGFPPAQKTLVYLKQLLSLFINRCFAPMAEELAPPSGAPPSGAPPFLTNERETFGGVLSADPPLWCIHRVLLPVRVIRLRTNHANGLGIENDEFRGSEPAFAWRESGLPFRENHPPSSPDRDSNLDLPVTEAGSLQKSINSSDVKNLDRQEKCNCGLTTFDLATYLMNWKPPLEVITASYYLYRLHLVARFLLLGNLSSTCTACHIATRRCQLLKGVIYTPLYCVSHNYKALSAVTRQEEGNIDYPHLREGRVENHLGNTTLSTRDRDSNPDLPVISSPICCDSDVTKYPDTEAVHDVITRGAVTTGENSSITVLVHDVITRGAVITGENSYITVVVLDVLTRGTVTTGENSSITVLVHDVITRGAVTTGENSSITVLVLDVLTRGAVTTGENSSITVVLDVLTRGAVTTGENSYITVLVHDVITRGAVITGENSYITVLVHDVITRGAVITGLGAVTTGEHSYITVVVHDVITRGSVTTGENSYITVLVLDVLTRGTVTTGENSSITVLVHDVLTRGAVTTGENSSITVVAEDFD</sequence>
<evidence type="ECO:0000313" key="2">
    <source>
        <dbReference type="EMBL" id="CAD7612009.1"/>
    </source>
</evidence>
<organism evidence="2">
    <name type="scientific">Timema genevievae</name>
    <name type="common">Walking stick</name>
    <dbReference type="NCBI Taxonomy" id="629358"/>
    <lineage>
        <taxon>Eukaryota</taxon>
        <taxon>Metazoa</taxon>
        <taxon>Ecdysozoa</taxon>
        <taxon>Arthropoda</taxon>
        <taxon>Hexapoda</taxon>
        <taxon>Insecta</taxon>
        <taxon>Pterygota</taxon>
        <taxon>Neoptera</taxon>
        <taxon>Polyneoptera</taxon>
        <taxon>Phasmatodea</taxon>
        <taxon>Timematodea</taxon>
        <taxon>Timematoidea</taxon>
        <taxon>Timematidae</taxon>
        <taxon>Timema</taxon>
    </lineage>
</organism>
<dbReference type="EMBL" id="OE847997">
    <property type="protein sequence ID" value="CAD7612009.1"/>
    <property type="molecule type" value="Genomic_DNA"/>
</dbReference>
<proteinExistence type="predicted"/>
<evidence type="ECO:0000256" key="1">
    <source>
        <dbReference type="SAM" id="MobiDB-lite"/>
    </source>
</evidence>
<dbReference type="AlphaFoldDB" id="A0A7R9KB19"/>